<feature type="region of interest" description="Disordered" evidence="1">
    <location>
        <begin position="1"/>
        <end position="44"/>
    </location>
</feature>
<feature type="compositionally biased region" description="Basic residues" evidence="1">
    <location>
        <begin position="184"/>
        <end position="215"/>
    </location>
</feature>
<feature type="region of interest" description="Disordered" evidence="1">
    <location>
        <begin position="150"/>
        <end position="275"/>
    </location>
</feature>
<dbReference type="EMBL" id="CVTF01000108">
    <property type="protein sequence ID" value="CRY98550.1"/>
    <property type="molecule type" value="Genomic_DNA"/>
</dbReference>
<feature type="compositionally biased region" description="Basic residues" evidence="1">
    <location>
        <begin position="1"/>
        <end position="14"/>
    </location>
</feature>
<feature type="region of interest" description="Disordered" evidence="1">
    <location>
        <begin position="64"/>
        <end position="138"/>
    </location>
</feature>
<dbReference type="Proteomes" id="UP000182715">
    <property type="component" value="Unassembled WGS sequence"/>
</dbReference>
<evidence type="ECO:0000313" key="3">
    <source>
        <dbReference type="Proteomes" id="UP000182715"/>
    </source>
</evidence>
<reference evidence="2 3" key="1">
    <citation type="submission" date="2014-11" db="EMBL/GenBank/DDBJ databases">
        <authorList>
            <person name="Diene M.Seydina."/>
        </authorList>
    </citation>
    <scope>NUCLEOTIDE SEQUENCE [LARGE SCALE GENOMIC DNA]</scope>
    <source>
        <strain evidence="2 3">Neisseria meningitidis CHUV</strain>
    </source>
</reference>
<feature type="compositionally biased region" description="Basic residues" evidence="1">
    <location>
        <begin position="163"/>
        <end position="176"/>
    </location>
</feature>
<organism evidence="2 3">
    <name type="scientific">Neisseria meningitidis serogroup B</name>
    <dbReference type="NCBI Taxonomy" id="491"/>
    <lineage>
        <taxon>Bacteria</taxon>
        <taxon>Pseudomonadati</taxon>
        <taxon>Pseudomonadota</taxon>
        <taxon>Betaproteobacteria</taxon>
        <taxon>Neisseriales</taxon>
        <taxon>Neisseriaceae</taxon>
        <taxon>Neisseria</taxon>
    </lineage>
</organism>
<evidence type="ECO:0000313" key="2">
    <source>
        <dbReference type="EMBL" id="CRY98550.1"/>
    </source>
</evidence>
<accession>A0A0H5QAX4</accession>
<sequence length="275" mass="33427">MRRRRHHRGNRLIRTRASAEPRIQQSRRRRYPQHQPHQHRGNRHIEFEHDQLVNFHFDRGITAAAQQQRQPEPGKTIQKDKAHAASKPRAQNGHFNVPKPPPRPRTQRPCRLKPCRRHLHKPLIRRPDQHRKVKKHIAVQQQIRRILPAAPQQAVRPEQSQHAHARHQRGHHKRQHQQAQHQSPPRKRQPRQHPRDRHAQRQHQHTGCRCLKYRPRQTFEHIGIRQHRAPRQTVIRRHRPQRRNDHYRQKSRRQQGKSTPYRPTPSIHRLPHLKH</sequence>
<name>A0A0H5QAX4_NEIMI</name>
<proteinExistence type="predicted"/>
<dbReference type="AlphaFoldDB" id="A0A0H5QAX4"/>
<feature type="compositionally biased region" description="Basic residues" evidence="1">
    <location>
        <begin position="105"/>
        <end position="137"/>
    </location>
</feature>
<evidence type="ECO:0000256" key="1">
    <source>
        <dbReference type="SAM" id="MobiDB-lite"/>
    </source>
</evidence>
<feature type="compositionally biased region" description="Basic residues" evidence="1">
    <location>
        <begin position="224"/>
        <end position="241"/>
    </location>
</feature>
<feature type="compositionally biased region" description="Basic residues" evidence="1">
    <location>
        <begin position="25"/>
        <end position="42"/>
    </location>
</feature>
<protein>
    <submittedName>
        <fullName evidence="2">Uncharacterized protein</fullName>
    </submittedName>
</protein>